<protein>
    <submittedName>
        <fullName evidence="2">Plasmid pRiA4b ORF-3 family protein</fullName>
    </submittedName>
</protein>
<dbReference type="Proteomes" id="UP001589798">
    <property type="component" value="Unassembled WGS sequence"/>
</dbReference>
<dbReference type="InterPro" id="IPR024047">
    <property type="entry name" value="MM3350-like_sf"/>
</dbReference>
<dbReference type="SUPFAM" id="SSF159941">
    <property type="entry name" value="MM3350-like"/>
    <property type="match status" value="1"/>
</dbReference>
<accession>A0ABV6D1P8</accession>
<name>A0ABV6D1P8_9SPHN</name>
<organism evidence="2 3">
    <name type="scientific">Novosphingobium soli</name>
    <dbReference type="NCBI Taxonomy" id="574956"/>
    <lineage>
        <taxon>Bacteria</taxon>
        <taxon>Pseudomonadati</taxon>
        <taxon>Pseudomonadota</taxon>
        <taxon>Alphaproteobacteria</taxon>
        <taxon>Sphingomonadales</taxon>
        <taxon>Sphingomonadaceae</taxon>
        <taxon>Novosphingobium</taxon>
    </lineage>
</organism>
<proteinExistence type="predicted"/>
<dbReference type="PANTHER" id="PTHR41878:SF1">
    <property type="entry name" value="TNPR PROTEIN"/>
    <property type="match status" value="1"/>
</dbReference>
<dbReference type="EMBL" id="JBHLWK010000035">
    <property type="protein sequence ID" value="MFC0206574.1"/>
    <property type="molecule type" value="Genomic_DNA"/>
</dbReference>
<reference evidence="2 3" key="1">
    <citation type="submission" date="2024-09" db="EMBL/GenBank/DDBJ databases">
        <authorList>
            <person name="Sun Q."/>
            <person name="Mori K."/>
        </authorList>
    </citation>
    <scope>NUCLEOTIDE SEQUENCE [LARGE SCALE GENOMIC DNA]</scope>
    <source>
        <strain evidence="2 3">CCM 7706</strain>
    </source>
</reference>
<gene>
    <name evidence="2" type="ORF">ACFFJC_20135</name>
</gene>
<comment type="caution">
    <text evidence="2">The sequence shown here is derived from an EMBL/GenBank/DDBJ whole genome shotgun (WGS) entry which is preliminary data.</text>
</comment>
<dbReference type="PANTHER" id="PTHR41878">
    <property type="entry name" value="LEXA REPRESSOR-RELATED"/>
    <property type="match status" value="1"/>
</dbReference>
<evidence type="ECO:0000259" key="1">
    <source>
        <dbReference type="Pfam" id="PF07929"/>
    </source>
</evidence>
<evidence type="ECO:0000313" key="3">
    <source>
        <dbReference type="Proteomes" id="UP001589798"/>
    </source>
</evidence>
<dbReference type="Gene3D" id="3.10.290.30">
    <property type="entry name" value="MM3350-like"/>
    <property type="match status" value="1"/>
</dbReference>
<dbReference type="InterPro" id="IPR012912">
    <property type="entry name" value="Plasmid_pRiA4b_Orf3-like"/>
</dbReference>
<feature type="domain" description="Plasmid pRiA4b Orf3-like" evidence="1">
    <location>
        <begin position="2"/>
        <end position="132"/>
    </location>
</feature>
<dbReference type="Pfam" id="PF07929">
    <property type="entry name" value="PRiA4_ORF3"/>
    <property type="match status" value="1"/>
</dbReference>
<dbReference type="RefSeq" id="WP_206377589.1">
    <property type="nucleotide sequence ID" value="NZ_JBHLWK010000035.1"/>
</dbReference>
<evidence type="ECO:0000313" key="2">
    <source>
        <dbReference type="EMBL" id="MFC0206574.1"/>
    </source>
</evidence>
<sequence length="211" mass="24168">MKVWLLGISPMVWRRVQILDSCTLRELHGVIQVAMGWEGIHLYQFRLRSRCYGSWELSASSADVTLASLKLRKGTRFTYDYDLNLPWRHEVRIEENRLDRLPGKIYPTCAAGDGACPPEDCGGPQGYLAGLDDASSWEAFEDLQTIAEILNEAVLENRPQVLNDQDTRWRLEVAVERSKAREDARGRAFVRRTVNARLRKGDHLALMHQQC</sequence>
<keyword evidence="3" id="KW-1185">Reference proteome</keyword>